<comment type="caution">
    <text evidence="2">The sequence shown here is derived from an EMBL/GenBank/DDBJ whole genome shotgun (WGS) entry which is preliminary data.</text>
</comment>
<gene>
    <name evidence="2" type="ORF">ENL19_03170</name>
</gene>
<dbReference type="Proteomes" id="UP000886110">
    <property type="component" value="Unassembled WGS sequence"/>
</dbReference>
<organism evidence="2">
    <name type="scientific">candidate division WOR-3 bacterium</name>
    <dbReference type="NCBI Taxonomy" id="2052148"/>
    <lineage>
        <taxon>Bacteria</taxon>
        <taxon>Bacteria division WOR-3</taxon>
    </lineage>
</organism>
<name>A0A7C5DBB0_UNCW3</name>
<dbReference type="InterPro" id="IPR029016">
    <property type="entry name" value="GAF-like_dom_sf"/>
</dbReference>
<dbReference type="EMBL" id="DRTB01000240">
    <property type="protein sequence ID" value="HHE05046.1"/>
    <property type="molecule type" value="Genomic_DNA"/>
</dbReference>
<feature type="domain" description="IclR-ED" evidence="1">
    <location>
        <begin position="1"/>
        <end position="125"/>
    </location>
</feature>
<dbReference type="InterPro" id="IPR014757">
    <property type="entry name" value="Tscrpt_reg_IclR_C"/>
</dbReference>
<dbReference type="SUPFAM" id="SSF55781">
    <property type="entry name" value="GAF domain-like"/>
    <property type="match status" value="1"/>
</dbReference>
<reference evidence="2" key="1">
    <citation type="journal article" date="2020" name="mSystems">
        <title>Genome- and Community-Level Interaction Insights into Carbon Utilization and Element Cycling Functions of Hydrothermarchaeota in Hydrothermal Sediment.</title>
        <authorList>
            <person name="Zhou Z."/>
            <person name="Liu Y."/>
            <person name="Xu W."/>
            <person name="Pan J."/>
            <person name="Luo Z.H."/>
            <person name="Li M."/>
        </authorList>
    </citation>
    <scope>NUCLEOTIDE SEQUENCE [LARGE SCALE GENOMIC DNA]</scope>
    <source>
        <strain evidence="2">HyVt-74</strain>
    </source>
</reference>
<dbReference type="Gene3D" id="3.30.450.40">
    <property type="match status" value="1"/>
</dbReference>
<dbReference type="PROSITE" id="PS51078">
    <property type="entry name" value="ICLR_ED"/>
    <property type="match status" value="1"/>
</dbReference>
<dbReference type="InterPro" id="IPR050707">
    <property type="entry name" value="HTH_MetabolicPath_Reg"/>
</dbReference>
<evidence type="ECO:0000259" key="1">
    <source>
        <dbReference type="PROSITE" id="PS51078"/>
    </source>
</evidence>
<accession>A0A7C5DBB0</accession>
<dbReference type="GO" id="GO:0003700">
    <property type="term" value="F:DNA-binding transcription factor activity"/>
    <property type="evidence" value="ECO:0007669"/>
    <property type="project" value="TreeGrafter"/>
</dbReference>
<dbReference type="PANTHER" id="PTHR30136">
    <property type="entry name" value="HELIX-TURN-HELIX TRANSCRIPTIONAL REGULATOR, ICLR FAMILY"/>
    <property type="match status" value="1"/>
</dbReference>
<dbReference type="GO" id="GO:0003677">
    <property type="term" value="F:DNA binding"/>
    <property type="evidence" value="ECO:0007669"/>
    <property type="project" value="TreeGrafter"/>
</dbReference>
<proteinExistence type="predicted"/>
<dbReference type="GO" id="GO:0045892">
    <property type="term" value="P:negative regulation of DNA-templated transcription"/>
    <property type="evidence" value="ECO:0007669"/>
    <property type="project" value="TreeGrafter"/>
</dbReference>
<protein>
    <recommendedName>
        <fullName evidence="1">IclR-ED domain-containing protein</fullName>
    </recommendedName>
</protein>
<dbReference type="Pfam" id="PF01614">
    <property type="entry name" value="IclR_C"/>
    <property type="match status" value="1"/>
</dbReference>
<feature type="non-terminal residue" evidence="2">
    <location>
        <position position="1"/>
    </location>
</feature>
<dbReference type="PANTHER" id="PTHR30136:SF35">
    <property type="entry name" value="HTH-TYPE TRANSCRIPTIONAL REGULATOR RV1719"/>
    <property type="match status" value="1"/>
</dbReference>
<dbReference type="AlphaFoldDB" id="A0A7C5DBB0"/>
<sequence length="134" mass="15208">VSRGEIFPFYSTASGKAILAFLPKNEEEKILAKCDFDQFTKNTIVQRELLEKQLEDIRIKGYSLNISEYNVGINAIASPIFSYPDRITASIGAVGIAERLTRDKMIEYSDHFVDAARHITEHLHGEFLPDRFKG</sequence>
<evidence type="ECO:0000313" key="2">
    <source>
        <dbReference type="EMBL" id="HHE05046.1"/>
    </source>
</evidence>